<organism evidence="1 2">
    <name type="scientific">Aestuariivirga litoralis</name>
    <dbReference type="NCBI Taxonomy" id="2650924"/>
    <lineage>
        <taxon>Bacteria</taxon>
        <taxon>Pseudomonadati</taxon>
        <taxon>Pseudomonadota</taxon>
        <taxon>Alphaproteobacteria</taxon>
        <taxon>Hyphomicrobiales</taxon>
        <taxon>Aestuariivirgaceae</taxon>
        <taxon>Aestuariivirga</taxon>
    </lineage>
</organism>
<comment type="caution">
    <text evidence="1">The sequence shown here is derived from an EMBL/GenBank/DDBJ whole genome shotgun (WGS) entry which is preliminary data.</text>
</comment>
<name>A0A2W2BK89_9HYPH</name>
<keyword evidence="2" id="KW-1185">Reference proteome</keyword>
<sequence length="156" mass="17090">MLLSSGAALACADDEATLFSCLAKDQSHTIQLCAVRDDAAGGFQSLQYRYGTAEKTELTFPENRNEGRAAMSFAHAFDGDSYVWSLRFANEGYTYRLFGMGNDAGVEVWRKKKRLAQVMCGERPYAIAADIRKAAGCDLNNPFGKDGCGEVPPQRK</sequence>
<dbReference type="RefSeq" id="WP_111198866.1">
    <property type="nucleotide sequence ID" value="NZ_QKVK01000005.1"/>
</dbReference>
<evidence type="ECO:0000313" key="2">
    <source>
        <dbReference type="Proteomes" id="UP000248795"/>
    </source>
</evidence>
<evidence type="ECO:0000313" key="1">
    <source>
        <dbReference type="EMBL" id="PZF76629.1"/>
    </source>
</evidence>
<proteinExistence type="predicted"/>
<protein>
    <submittedName>
        <fullName evidence="1">Uncharacterized protein</fullName>
    </submittedName>
</protein>
<gene>
    <name evidence="1" type="ORF">DK847_12600</name>
</gene>
<dbReference type="Proteomes" id="UP000248795">
    <property type="component" value="Unassembled WGS sequence"/>
</dbReference>
<dbReference type="AlphaFoldDB" id="A0A2W2BK89"/>
<reference evidence="2" key="1">
    <citation type="submission" date="2018-06" db="EMBL/GenBank/DDBJ databases">
        <title>Aestuariibacter litoralis strain KCTC 52945T.</title>
        <authorList>
            <person name="Li X."/>
            <person name="Salam N."/>
            <person name="Li J.-L."/>
            <person name="Chen Y.-M."/>
            <person name="Yang Z.-W."/>
            <person name="Zhang L.-Y."/>
            <person name="Han M.-X."/>
            <person name="Xiao M."/>
            <person name="Li W.-J."/>
        </authorList>
    </citation>
    <scope>NUCLEOTIDE SEQUENCE [LARGE SCALE GENOMIC DNA]</scope>
    <source>
        <strain evidence="2">KCTC 52945</strain>
    </source>
</reference>
<accession>A0A2W2BK89</accession>
<dbReference type="EMBL" id="QKVK01000005">
    <property type="protein sequence ID" value="PZF76629.1"/>
    <property type="molecule type" value="Genomic_DNA"/>
</dbReference>